<accession>A0ABS2P6J1</accession>
<gene>
    <name evidence="1" type="ORF">JOD17_000115</name>
</gene>
<comment type="caution">
    <text evidence="1">The sequence shown here is derived from an EMBL/GenBank/DDBJ whole genome shotgun (WGS) entry which is preliminary data.</text>
</comment>
<dbReference type="Proteomes" id="UP000741863">
    <property type="component" value="Unassembled WGS sequence"/>
</dbReference>
<proteinExistence type="predicted"/>
<organism evidence="1 2">
    <name type="scientific">Geomicrobium sediminis</name>
    <dbReference type="NCBI Taxonomy" id="1347788"/>
    <lineage>
        <taxon>Bacteria</taxon>
        <taxon>Bacillati</taxon>
        <taxon>Bacillota</taxon>
        <taxon>Bacilli</taxon>
        <taxon>Bacillales</taxon>
        <taxon>Geomicrobium</taxon>
    </lineage>
</organism>
<sequence length="164" mass="18917">MEPSKVHEAVIIAPAELNFLVYCHKIINNKSFPFLNHIHMDMIQKASALEVIRIEWDAVCSQIAKRNEYVMESHYIYAAATRIFPGCRDESVQEVIQSFEAFWFHLPGFGYQSVLETLMVAAIDRIALYTNTYNVIIALFDEPHFIETRKVGRFGEIVPITSYL</sequence>
<evidence type="ECO:0000313" key="1">
    <source>
        <dbReference type="EMBL" id="MBM7631024.1"/>
    </source>
</evidence>
<name>A0ABS2P6J1_9BACL</name>
<evidence type="ECO:0008006" key="3">
    <source>
        <dbReference type="Google" id="ProtNLM"/>
    </source>
</evidence>
<dbReference type="RefSeq" id="WP_204695209.1">
    <property type="nucleotide sequence ID" value="NZ_JAFBEC010000001.1"/>
</dbReference>
<dbReference type="EMBL" id="JAFBEC010000001">
    <property type="protein sequence ID" value="MBM7631024.1"/>
    <property type="molecule type" value="Genomic_DNA"/>
</dbReference>
<evidence type="ECO:0000313" key="2">
    <source>
        <dbReference type="Proteomes" id="UP000741863"/>
    </source>
</evidence>
<protein>
    <recommendedName>
        <fullName evidence="3">PIN domain-containing protein</fullName>
    </recommendedName>
</protein>
<keyword evidence="2" id="KW-1185">Reference proteome</keyword>
<reference evidence="1 2" key="1">
    <citation type="submission" date="2021-01" db="EMBL/GenBank/DDBJ databases">
        <title>Genomic Encyclopedia of Type Strains, Phase IV (KMG-IV): sequencing the most valuable type-strain genomes for metagenomic binning, comparative biology and taxonomic classification.</title>
        <authorList>
            <person name="Goeker M."/>
        </authorList>
    </citation>
    <scope>NUCLEOTIDE SEQUENCE [LARGE SCALE GENOMIC DNA]</scope>
    <source>
        <strain evidence="1 2">DSM 25540</strain>
    </source>
</reference>